<feature type="region of interest" description="Disordered" evidence="1">
    <location>
        <begin position="219"/>
        <end position="275"/>
    </location>
</feature>
<reference evidence="2" key="1">
    <citation type="submission" date="2021-06" db="EMBL/GenBank/DDBJ databases">
        <authorList>
            <person name="Hodson N. C."/>
            <person name="Mongue J. A."/>
            <person name="Jaron S. K."/>
        </authorList>
    </citation>
    <scope>NUCLEOTIDE SEQUENCE</scope>
</reference>
<name>A0A8J2K230_9HEXA</name>
<feature type="compositionally biased region" description="Basic residues" evidence="1">
    <location>
        <begin position="264"/>
        <end position="275"/>
    </location>
</feature>
<comment type="caution">
    <text evidence="2">The sequence shown here is derived from an EMBL/GenBank/DDBJ whole genome shotgun (WGS) entry which is preliminary data.</text>
</comment>
<dbReference type="PANTHER" id="PTHR34239">
    <property type="entry name" value="APPLE DOMAIN-CONTAINING PROTEIN"/>
    <property type="match status" value="1"/>
</dbReference>
<evidence type="ECO:0000313" key="2">
    <source>
        <dbReference type="EMBL" id="CAG7729749.1"/>
    </source>
</evidence>
<evidence type="ECO:0000256" key="1">
    <source>
        <dbReference type="SAM" id="MobiDB-lite"/>
    </source>
</evidence>
<feature type="compositionally biased region" description="Polar residues" evidence="1">
    <location>
        <begin position="226"/>
        <end position="250"/>
    </location>
</feature>
<dbReference type="AlphaFoldDB" id="A0A8J2K230"/>
<feature type="region of interest" description="Disordered" evidence="1">
    <location>
        <begin position="1"/>
        <end position="26"/>
    </location>
</feature>
<dbReference type="Proteomes" id="UP000708208">
    <property type="component" value="Unassembled WGS sequence"/>
</dbReference>
<dbReference type="PANTHER" id="PTHR34239:SF2">
    <property type="entry name" value="TRANSPOSABLE ELEMENT P TRANSPOSASE_THAP9 CONSERVED DOMAIN-CONTAINING PROTEIN"/>
    <property type="match status" value="1"/>
</dbReference>
<accession>A0A8J2K230</accession>
<organism evidence="2 3">
    <name type="scientific">Allacma fusca</name>
    <dbReference type="NCBI Taxonomy" id="39272"/>
    <lineage>
        <taxon>Eukaryota</taxon>
        <taxon>Metazoa</taxon>
        <taxon>Ecdysozoa</taxon>
        <taxon>Arthropoda</taxon>
        <taxon>Hexapoda</taxon>
        <taxon>Collembola</taxon>
        <taxon>Symphypleona</taxon>
        <taxon>Sminthuridae</taxon>
        <taxon>Allacma</taxon>
    </lineage>
</organism>
<evidence type="ECO:0000313" key="3">
    <source>
        <dbReference type="Proteomes" id="UP000708208"/>
    </source>
</evidence>
<feature type="non-terminal residue" evidence="2">
    <location>
        <position position="1"/>
    </location>
</feature>
<feature type="non-terminal residue" evidence="2">
    <location>
        <position position="275"/>
    </location>
</feature>
<feature type="compositionally biased region" description="Basic and acidic residues" evidence="1">
    <location>
        <begin position="15"/>
        <end position="26"/>
    </location>
</feature>
<dbReference type="EMBL" id="CAJVCH010183613">
    <property type="protein sequence ID" value="CAG7729749.1"/>
    <property type="molecule type" value="Genomic_DNA"/>
</dbReference>
<gene>
    <name evidence="2" type="ORF">AFUS01_LOCUS18442</name>
</gene>
<keyword evidence="3" id="KW-1185">Reference proteome</keyword>
<sequence>DPSCESIPPVSTQGDTRDGRSTGVHKDDSDLEVLGLFGVAKETTEMFSDPINQDLASKWNLFATCGISDSKKEELENLNHVPSNCNFIGAPKLNPELQAGINISEYVLTRDKQFVSWQTLIAGSLTQLGGAISAAMSLKKRKEISEIDLTGLMSQCGKASQMLLHLQHSISTTRRSLVAGNLKPEVKRVAEDTKLDSMLFGSDFQAKVKSQEEMSKVGKGFLQRKSIPQNKFSGRGSNFNKPTNKPSGSTYKKPLNYRSPLRSHQPRHRQSGRYY</sequence>
<protein>
    <submittedName>
        <fullName evidence="2">Uncharacterized protein</fullName>
    </submittedName>
</protein>
<proteinExistence type="predicted"/>
<dbReference type="OrthoDB" id="7701249at2759"/>